<dbReference type="InterPro" id="IPR020568">
    <property type="entry name" value="Ribosomal_Su5_D2-typ_SF"/>
</dbReference>
<accession>A0A645GHR1</accession>
<comment type="caution">
    <text evidence="7">The sequence shown here is derived from an EMBL/GenBank/DDBJ whole genome shotgun (WGS) entry which is preliminary data.</text>
</comment>
<evidence type="ECO:0000256" key="2">
    <source>
        <dbReference type="ARBA" id="ARBA00022694"/>
    </source>
</evidence>
<evidence type="ECO:0000256" key="4">
    <source>
        <dbReference type="ARBA" id="ARBA00022759"/>
    </source>
</evidence>
<dbReference type="Gene3D" id="3.30.230.10">
    <property type="match status" value="1"/>
</dbReference>
<keyword evidence="4" id="KW-0255">Endonuclease</keyword>
<dbReference type="GO" id="GO:0004526">
    <property type="term" value="F:ribonuclease P activity"/>
    <property type="evidence" value="ECO:0007669"/>
    <property type="project" value="UniProtKB-EC"/>
</dbReference>
<keyword evidence="2" id="KW-0819">tRNA processing</keyword>
<comment type="function">
    <text evidence="1">RNaseP catalyzes the removal of the 5'-leader sequence from pre-tRNA to produce the mature 5'-terminus. It can also cleave other RNA substrates such as 4.5S RNA. The protein component plays an auxiliary but essential role in vivo by binding to the 5'-leader sequence and broadening the substrate specificity of the ribozyme.</text>
</comment>
<dbReference type="AlphaFoldDB" id="A0A645GHR1"/>
<keyword evidence="6" id="KW-0694">RNA-binding</keyword>
<dbReference type="PROSITE" id="PS00648">
    <property type="entry name" value="RIBONUCLEASE_P"/>
    <property type="match status" value="1"/>
</dbReference>
<dbReference type="GO" id="GO:0030677">
    <property type="term" value="C:ribonuclease P complex"/>
    <property type="evidence" value="ECO:0007669"/>
    <property type="project" value="TreeGrafter"/>
</dbReference>
<evidence type="ECO:0000256" key="1">
    <source>
        <dbReference type="ARBA" id="ARBA00002663"/>
    </source>
</evidence>
<dbReference type="InterPro" id="IPR000100">
    <property type="entry name" value="RNase_P"/>
</dbReference>
<proteinExistence type="predicted"/>
<reference evidence="7" key="1">
    <citation type="submission" date="2019-08" db="EMBL/GenBank/DDBJ databases">
        <authorList>
            <person name="Kucharzyk K."/>
            <person name="Murdoch R.W."/>
            <person name="Higgins S."/>
            <person name="Loffler F."/>
        </authorList>
    </citation>
    <scope>NUCLEOTIDE SEQUENCE</scope>
</reference>
<dbReference type="InterPro" id="IPR014721">
    <property type="entry name" value="Ribsml_uS5_D2-typ_fold_subgr"/>
</dbReference>
<evidence type="ECO:0000256" key="6">
    <source>
        <dbReference type="ARBA" id="ARBA00022884"/>
    </source>
</evidence>
<dbReference type="SUPFAM" id="SSF54211">
    <property type="entry name" value="Ribosomal protein S5 domain 2-like"/>
    <property type="match status" value="1"/>
</dbReference>
<keyword evidence="5 7" id="KW-0378">Hydrolase</keyword>
<evidence type="ECO:0000256" key="3">
    <source>
        <dbReference type="ARBA" id="ARBA00022722"/>
    </source>
</evidence>
<organism evidence="7">
    <name type="scientific">bioreactor metagenome</name>
    <dbReference type="NCBI Taxonomy" id="1076179"/>
    <lineage>
        <taxon>unclassified sequences</taxon>
        <taxon>metagenomes</taxon>
        <taxon>ecological metagenomes</taxon>
    </lineage>
</organism>
<dbReference type="EC" id="3.1.26.5" evidence="7"/>
<protein>
    <submittedName>
        <fullName evidence="7">Ribonuclease P protein component</fullName>
        <ecNumber evidence="7">3.1.26.5</ecNumber>
    </submittedName>
</protein>
<evidence type="ECO:0000256" key="5">
    <source>
        <dbReference type="ARBA" id="ARBA00022801"/>
    </source>
</evidence>
<dbReference type="GO" id="GO:0000049">
    <property type="term" value="F:tRNA binding"/>
    <property type="evidence" value="ECO:0007669"/>
    <property type="project" value="InterPro"/>
</dbReference>
<dbReference type="PANTHER" id="PTHR33992">
    <property type="entry name" value="RIBONUCLEASE P PROTEIN COMPONENT"/>
    <property type="match status" value="1"/>
</dbReference>
<dbReference type="Pfam" id="PF00825">
    <property type="entry name" value="Ribonuclease_P"/>
    <property type="match status" value="1"/>
</dbReference>
<sequence>MSKKIGNAVARNRVKRRMREAVTPLIPMIKDGFNLIFIARDVIVDAPFLTIREGMRAQLQRAGLYRTEKEDA</sequence>
<keyword evidence="3" id="KW-0540">Nuclease</keyword>
<dbReference type="NCBIfam" id="TIGR00188">
    <property type="entry name" value="rnpA"/>
    <property type="match status" value="1"/>
</dbReference>
<name>A0A645GHR1_9ZZZZ</name>
<dbReference type="PANTHER" id="PTHR33992:SF1">
    <property type="entry name" value="RIBONUCLEASE P PROTEIN COMPONENT"/>
    <property type="match status" value="1"/>
</dbReference>
<evidence type="ECO:0000313" key="7">
    <source>
        <dbReference type="EMBL" id="MPN26487.1"/>
    </source>
</evidence>
<gene>
    <name evidence="7" type="primary">rnpA_52</name>
    <name evidence="7" type="ORF">SDC9_173912</name>
</gene>
<dbReference type="EMBL" id="VSSQ01076027">
    <property type="protein sequence ID" value="MPN26487.1"/>
    <property type="molecule type" value="Genomic_DNA"/>
</dbReference>
<dbReference type="GO" id="GO:0042781">
    <property type="term" value="F:3'-tRNA processing endoribonuclease activity"/>
    <property type="evidence" value="ECO:0007669"/>
    <property type="project" value="TreeGrafter"/>
</dbReference>
<dbReference type="InterPro" id="IPR020539">
    <property type="entry name" value="RNase_P_CS"/>
</dbReference>